<gene>
    <name evidence="2" type="ORF">AMJ40_07420</name>
</gene>
<keyword evidence="1" id="KW-0732">Signal</keyword>
<comment type="caution">
    <text evidence="2">The sequence shown here is derived from an EMBL/GenBank/DDBJ whole genome shotgun (WGS) entry which is preliminary data.</text>
</comment>
<feature type="signal peptide" evidence="1">
    <location>
        <begin position="1"/>
        <end position="24"/>
    </location>
</feature>
<accession>A0A0S7WEC2</accession>
<evidence type="ECO:0008006" key="4">
    <source>
        <dbReference type="Google" id="ProtNLM"/>
    </source>
</evidence>
<protein>
    <recommendedName>
        <fullName evidence="4">DUF5683 domain-containing protein</fullName>
    </recommendedName>
</protein>
<name>A0A0S7WEC2_UNCT6</name>
<evidence type="ECO:0000313" key="2">
    <source>
        <dbReference type="EMBL" id="KPJ48482.1"/>
    </source>
</evidence>
<evidence type="ECO:0000256" key="1">
    <source>
        <dbReference type="SAM" id="SignalP"/>
    </source>
</evidence>
<dbReference type="Proteomes" id="UP000051124">
    <property type="component" value="Unassembled WGS sequence"/>
</dbReference>
<dbReference type="AlphaFoldDB" id="A0A0S7WEC2"/>
<sequence length="236" mass="26904">MIGGKMNVLVVAVLLGQLSVSSHAQTPSVTMEQPKSPIKGVMLSGLVPGAGEFYANSPGRAKLFLASESVIWGAYLGFTYYGRRVRDDYRLFASSRAGSDLDTHSEDYYNALEEYYSSEDYNADVLREARSLYPGDSERQLAYYRENGYFGEQAWIWDDEPAWQRYRELRVKSRDAFQRALYMTGLAVLNRGLSMIDSFYLVRNLNKRSFGLQIVPEFDDQFTVSKFKIGVIAKFY</sequence>
<proteinExistence type="predicted"/>
<organism evidence="2 3">
    <name type="scientific">candidate division TA06 bacterium DG_26</name>
    <dbReference type="NCBI Taxonomy" id="1703771"/>
    <lineage>
        <taxon>Bacteria</taxon>
        <taxon>Bacteria division TA06</taxon>
    </lineage>
</organism>
<feature type="chain" id="PRO_5006639395" description="DUF5683 domain-containing protein" evidence="1">
    <location>
        <begin position="25"/>
        <end position="236"/>
    </location>
</feature>
<dbReference type="EMBL" id="LIZT01000115">
    <property type="protein sequence ID" value="KPJ48482.1"/>
    <property type="molecule type" value="Genomic_DNA"/>
</dbReference>
<reference evidence="2 3" key="1">
    <citation type="journal article" date="2015" name="Microbiome">
        <title>Genomic resolution of linkages in carbon, nitrogen, and sulfur cycling among widespread estuary sediment bacteria.</title>
        <authorList>
            <person name="Baker B.J."/>
            <person name="Lazar C.S."/>
            <person name="Teske A.P."/>
            <person name="Dick G.J."/>
        </authorList>
    </citation>
    <scope>NUCLEOTIDE SEQUENCE [LARGE SCALE GENOMIC DNA]</scope>
    <source>
        <strain evidence="2">DG_26</strain>
    </source>
</reference>
<evidence type="ECO:0000313" key="3">
    <source>
        <dbReference type="Proteomes" id="UP000051124"/>
    </source>
</evidence>